<comment type="caution">
    <text evidence="1">The sequence shown here is derived from an EMBL/GenBank/DDBJ whole genome shotgun (WGS) entry which is preliminary data.</text>
</comment>
<organism evidence="1 2">
    <name type="scientific">Dallia pectoralis</name>
    <name type="common">Alaska blackfish</name>
    <dbReference type="NCBI Taxonomy" id="75939"/>
    <lineage>
        <taxon>Eukaryota</taxon>
        <taxon>Metazoa</taxon>
        <taxon>Chordata</taxon>
        <taxon>Craniata</taxon>
        <taxon>Vertebrata</taxon>
        <taxon>Euteleostomi</taxon>
        <taxon>Actinopterygii</taxon>
        <taxon>Neopterygii</taxon>
        <taxon>Teleostei</taxon>
        <taxon>Protacanthopterygii</taxon>
        <taxon>Esociformes</taxon>
        <taxon>Umbridae</taxon>
        <taxon>Dallia</taxon>
    </lineage>
</organism>
<accession>A0ACC2HFW9</accession>
<evidence type="ECO:0000313" key="1">
    <source>
        <dbReference type="EMBL" id="KAJ8014763.1"/>
    </source>
</evidence>
<sequence>MDGKQNHRNQSHQATPTEESSSSHAKTPSSHQPPDPRSPKGLSDESPELAGAARSTVCSLLVLICSLPVLVSPAACLRWAPSAAGLCWSPLPVSPEECPLSPQPESPEVMGIWCHF</sequence>
<protein>
    <submittedName>
        <fullName evidence="1">Uncharacterized protein</fullName>
    </submittedName>
</protein>
<reference evidence="1" key="1">
    <citation type="submission" date="2021-05" db="EMBL/GenBank/DDBJ databases">
        <authorList>
            <person name="Pan Q."/>
            <person name="Jouanno E."/>
            <person name="Zahm M."/>
            <person name="Klopp C."/>
            <person name="Cabau C."/>
            <person name="Louis A."/>
            <person name="Berthelot C."/>
            <person name="Parey E."/>
            <person name="Roest Crollius H."/>
            <person name="Montfort J."/>
            <person name="Robinson-Rechavi M."/>
            <person name="Bouchez O."/>
            <person name="Lampietro C."/>
            <person name="Lopez Roques C."/>
            <person name="Donnadieu C."/>
            <person name="Postlethwait J."/>
            <person name="Bobe J."/>
            <person name="Dillon D."/>
            <person name="Chandos A."/>
            <person name="von Hippel F."/>
            <person name="Guiguen Y."/>
        </authorList>
    </citation>
    <scope>NUCLEOTIDE SEQUENCE</scope>
    <source>
        <strain evidence="1">YG-Jan2019</strain>
    </source>
</reference>
<dbReference type="EMBL" id="CM055729">
    <property type="protein sequence ID" value="KAJ8014763.1"/>
    <property type="molecule type" value="Genomic_DNA"/>
</dbReference>
<evidence type="ECO:0000313" key="2">
    <source>
        <dbReference type="Proteomes" id="UP001157502"/>
    </source>
</evidence>
<keyword evidence="2" id="KW-1185">Reference proteome</keyword>
<dbReference type="Proteomes" id="UP001157502">
    <property type="component" value="Chromosome 2"/>
</dbReference>
<proteinExistence type="predicted"/>
<gene>
    <name evidence="1" type="ORF">DPEC_G00019100</name>
</gene>
<name>A0ACC2HFW9_DALPE</name>